<evidence type="ECO:0000313" key="2">
    <source>
        <dbReference type="Proteomes" id="UP001428341"/>
    </source>
</evidence>
<dbReference type="AlphaFoldDB" id="A0AAP0QFC9"/>
<keyword evidence="2" id="KW-1185">Reference proteome</keyword>
<comment type="caution">
    <text evidence="1">The sequence shown here is derived from an EMBL/GenBank/DDBJ whole genome shotgun (WGS) entry which is preliminary data.</text>
</comment>
<evidence type="ECO:0000313" key="1">
    <source>
        <dbReference type="EMBL" id="KAK9186964.1"/>
    </source>
</evidence>
<name>A0AAP0QFC9_9ROSI</name>
<accession>A0AAP0QFC9</accession>
<dbReference type="Proteomes" id="UP001428341">
    <property type="component" value="Unassembled WGS sequence"/>
</dbReference>
<sequence>MTINGGRKMPLLLEFVRVFVCACRRNTVYAFLGDKFVSHATSPYRTNTDCVFGDERPVEMDCFDLADENEFALSDLNDEVHIEQVTAIEDFVEMMSCSTIEFLLLSFCCTVAS</sequence>
<reference evidence="1 2" key="1">
    <citation type="submission" date="2024-05" db="EMBL/GenBank/DDBJ databases">
        <title>Haplotype-resolved chromosome-level genome assembly of Huyou (Citrus changshanensis).</title>
        <authorList>
            <person name="Miao C."/>
            <person name="Chen W."/>
            <person name="Wu Y."/>
            <person name="Wang L."/>
            <person name="Zhao S."/>
            <person name="Grierson D."/>
            <person name="Xu C."/>
            <person name="Chen K."/>
        </authorList>
    </citation>
    <scope>NUCLEOTIDE SEQUENCE [LARGE SCALE GENOMIC DNA]</scope>
    <source>
        <strain evidence="1">01-14</strain>
        <tissue evidence="1">Leaf</tissue>
    </source>
</reference>
<gene>
    <name evidence="1" type="ORF">WN944_018353</name>
</gene>
<proteinExistence type="predicted"/>
<organism evidence="1 2">
    <name type="scientific">Citrus x changshan-huyou</name>
    <dbReference type="NCBI Taxonomy" id="2935761"/>
    <lineage>
        <taxon>Eukaryota</taxon>
        <taxon>Viridiplantae</taxon>
        <taxon>Streptophyta</taxon>
        <taxon>Embryophyta</taxon>
        <taxon>Tracheophyta</taxon>
        <taxon>Spermatophyta</taxon>
        <taxon>Magnoliopsida</taxon>
        <taxon>eudicotyledons</taxon>
        <taxon>Gunneridae</taxon>
        <taxon>Pentapetalae</taxon>
        <taxon>rosids</taxon>
        <taxon>malvids</taxon>
        <taxon>Sapindales</taxon>
        <taxon>Rutaceae</taxon>
        <taxon>Aurantioideae</taxon>
        <taxon>Citrus</taxon>
    </lineage>
</organism>
<protein>
    <submittedName>
        <fullName evidence="1">Uncharacterized protein</fullName>
    </submittedName>
</protein>
<dbReference type="EMBL" id="JBCGBO010000007">
    <property type="protein sequence ID" value="KAK9186964.1"/>
    <property type="molecule type" value="Genomic_DNA"/>
</dbReference>